<dbReference type="Proteomes" id="UP000289738">
    <property type="component" value="Chromosome A03"/>
</dbReference>
<evidence type="ECO:0000256" key="8">
    <source>
        <dbReference type="ARBA" id="ARBA00023303"/>
    </source>
</evidence>
<feature type="transmembrane region" description="Helical" evidence="9">
    <location>
        <begin position="58"/>
        <end position="88"/>
    </location>
</feature>
<dbReference type="GO" id="GO:0015743">
    <property type="term" value="P:malate transport"/>
    <property type="evidence" value="ECO:0007669"/>
    <property type="project" value="InterPro"/>
</dbReference>
<evidence type="ECO:0008006" key="12">
    <source>
        <dbReference type="Google" id="ProtNLM"/>
    </source>
</evidence>
<reference evidence="10 11" key="1">
    <citation type="submission" date="2019-01" db="EMBL/GenBank/DDBJ databases">
        <title>Sequencing of cultivated peanut Arachis hypogaea provides insights into genome evolution and oil improvement.</title>
        <authorList>
            <person name="Chen X."/>
        </authorList>
    </citation>
    <scope>NUCLEOTIDE SEQUENCE [LARGE SCALE GENOMIC DNA]</scope>
    <source>
        <strain evidence="11">cv. Fuhuasheng</strain>
        <tissue evidence="10">Leaves</tissue>
    </source>
</reference>
<comment type="similarity">
    <text evidence="2">Belongs to the aromatic acid exporter (TC 2.A.85) family.</text>
</comment>
<evidence type="ECO:0000256" key="6">
    <source>
        <dbReference type="ARBA" id="ARBA00023065"/>
    </source>
</evidence>
<comment type="subcellular location">
    <subcellularLocation>
        <location evidence="1">Membrane</location>
        <topology evidence="1">Multi-pass membrane protein</topology>
    </subcellularLocation>
</comment>
<keyword evidence="5 9" id="KW-1133">Transmembrane helix</keyword>
<dbReference type="Pfam" id="PF11744">
    <property type="entry name" value="ALMT"/>
    <property type="match status" value="1"/>
</dbReference>
<evidence type="ECO:0000256" key="1">
    <source>
        <dbReference type="ARBA" id="ARBA00004141"/>
    </source>
</evidence>
<keyword evidence="11" id="KW-1185">Reference proteome</keyword>
<feature type="transmembrane region" description="Helical" evidence="9">
    <location>
        <begin position="100"/>
        <end position="120"/>
    </location>
</feature>
<dbReference type="EMBL" id="SDMP01000003">
    <property type="protein sequence ID" value="RYR67629.1"/>
    <property type="molecule type" value="Genomic_DNA"/>
</dbReference>
<keyword evidence="6" id="KW-0406">Ion transport</keyword>
<keyword evidence="7 9" id="KW-0472">Membrane</keyword>
<dbReference type="PANTHER" id="PTHR31086">
    <property type="entry name" value="ALUMINUM-ACTIVATED MALATE TRANSPORTER 10"/>
    <property type="match status" value="1"/>
</dbReference>
<name>A0A445DX00_ARAHY</name>
<proteinExistence type="inferred from homology"/>
<comment type="caution">
    <text evidence="10">The sequence shown here is derived from an EMBL/GenBank/DDBJ whole genome shotgun (WGS) entry which is preliminary data.</text>
</comment>
<evidence type="ECO:0000313" key="10">
    <source>
        <dbReference type="EMBL" id="RYR67629.1"/>
    </source>
</evidence>
<dbReference type="GO" id="GO:0016020">
    <property type="term" value="C:membrane"/>
    <property type="evidence" value="ECO:0007669"/>
    <property type="project" value="UniProtKB-SubCell"/>
</dbReference>
<evidence type="ECO:0000256" key="5">
    <source>
        <dbReference type="ARBA" id="ARBA00022989"/>
    </source>
</evidence>
<feature type="transmembrane region" description="Helical" evidence="9">
    <location>
        <begin position="132"/>
        <end position="150"/>
    </location>
</feature>
<protein>
    <recommendedName>
        <fullName evidence="12">Aluminum-activated malate transporter</fullName>
    </recommendedName>
</protein>
<evidence type="ECO:0000256" key="7">
    <source>
        <dbReference type="ARBA" id="ARBA00023136"/>
    </source>
</evidence>
<feature type="transmembrane region" description="Helical" evidence="9">
    <location>
        <begin position="27"/>
        <end position="46"/>
    </location>
</feature>
<dbReference type="AlphaFoldDB" id="A0A445DX00"/>
<evidence type="ECO:0000256" key="4">
    <source>
        <dbReference type="ARBA" id="ARBA00022692"/>
    </source>
</evidence>
<gene>
    <name evidence="10" type="ORF">Ahy_A03g014016</name>
</gene>
<evidence type="ECO:0000256" key="3">
    <source>
        <dbReference type="ARBA" id="ARBA00022448"/>
    </source>
</evidence>
<keyword evidence="3" id="KW-0813">Transport</keyword>
<dbReference type="GO" id="GO:0034220">
    <property type="term" value="P:monoatomic ion transmembrane transport"/>
    <property type="evidence" value="ECO:0007669"/>
    <property type="project" value="UniProtKB-KW"/>
</dbReference>
<organism evidence="10 11">
    <name type="scientific">Arachis hypogaea</name>
    <name type="common">Peanut</name>
    <dbReference type="NCBI Taxonomy" id="3818"/>
    <lineage>
        <taxon>Eukaryota</taxon>
        <taxon>Viridiplantae</taxon>
        <taxon>Streptophyta</taxon>
        <taxon>Embryophyta</taxon>
        <taxon>Tracheophyta</taxon>
        <taxon>Spermatophyta</taxon>
        <taxon>Magnoliopsida</taxon>
        <taxon>eudicotyledons</taxon>
        <taxon>Gunneridae</taxon>
        <taxon>Pentapetalae</taxon>
        <taxon>rosids</taxon>
        <taxon>fabids</taxon>
        <taxon>Fabales</taxon>
        <taxon>Fabaceae</taxon>
        <taxon>Papilionoideae</taxon>
        <taxon>50 kb inversion clade</taxon>
        <taxon>dalbergioids sensu lato</taxon>
        <taxon>Dalbergieae</taxon>
        <taxon>Pterocarpus clade</taxon>
        <taxon>Arachis</taxon>
    </lineage>
</organism>
<accession>A0A445DX00</accession>
<keyword evidence="8" id="KW-0407">Ion channel</keyword>
<evidence type="ECO:0000313" key="11">
    <source>
        <dbReference type="Proteomes" id="UP000289738"/>
    </source>
</evidence>
<sequence length="395" mass="44190">MSREIIDKVVELMLQMKKLGEEDPRRVIHSFKVALSLTLVSAFYYVKPLYNGFDSSAMWAVFTVIVISEFYVGKGIATFLAGALGVGTYHLINSISIGHVVEQILIGIITFLLTAVVTYMRFLPQLKARYDYGLMVFILTYSLVSVSSYRDDEILDIAEKRVITILAGAFISVFVSIFVWPMWVGADLHNLVAKNIEKLGNFIEGFGNEYFKTQESGESNESSLQGYKSVLNSKQPEESLVGTCHGAFRFHHPWQQYLKIGILSRECAYHIDALNSFLISSKTPLEVRRKIQEPCMKMSKETGKALKELAMSIQNVVPPTSAYSQIAKSRVAAINLKSMVNSILWEGTNLFEVIPVVTVASLLLDVVCCTEKLAESIQELSTLAKFKNRDNKSCS</sequence>
<dbReference type="InterPro" id="IPR020966">
    <property type="entry name" value="ALMT"/>
</dbReference>
<keyword evidence="4 9" id="KW-0812">Transmembrane</keyword>
<evidence type="ECO:0000256" key="2">
    <source>
        <dbReference type="ARBA" id="ARBA00007079"/>
    </source>
</evidence>
<dbReference type="STRING" id="3818.A0A445DX00"/>
<evidence type="ECO:0000256" key="9">
    <source>
        <dbReference type="SAM" id="Phobius"/>
    </source>
</evidence>
<feature type="transmembrane region" description="Helical" evidence="9">
    <location>
        <begin position="162"/>
        <end position="183"/>
    </location>
</feature>